<protein>
    <submittedName>
        <fullName evidence="1">Uncharacterized protein</fullName>
    </submittedName>
</protein>
<proteinExistence type="predicted"/>
<dbReference type="RefSeq" id="WP_155408950.1">
    <property type="nucleotide sequence ID" value="NZ_CABIHS010000349.1"/>
</dbReference>
<dbReference type="GeneID" id="96666487"/>
<organism evidence="1 2">
    <name type="scientific">Yersinia similis</name>
    <dbReference type="NCBI Taxonomy" id="367190"/>
    <lineage>
        <taxon>Bacteria</taxon>
        <taxon>Pseudomonadati</taxon>
        <taxon>Pseudomonadota</taxon>
        <taxon>Gammaproteobacteria</taxon>
        <taxon>Enterobacterales</taxon>
        <taxon>Yersiniaceae</taxon>
        <taxon>Yersinia</taxon>
    </lineage>
</organism>
<evidence type="ECO:0000313" key="1">
    <source>
        <dbReference type="EMBL" id="CNH56915.1"/>
    </source>
</evidence>
<reference evidence="1 2" key="1">
    <citation type="submission" date="2015-03" db="EMBL/GenBank/DDBJ databases">
        <authorList>
            <person name="Murphy D."/>
        </authorList>
    </citation>
    <scope>NUCLEOTIDE SEQUENCE [LARGE SCALE GENOMIC DNA]</scope>
    <source>
        <strain evidence="1 2">Y233</strain>
    </source>
</reference>
<evidence type="ECO:0000313" key="2">
    <source>
        <dbReference type="Proteomes" id="UP000038204"/>
    </source>
</evidence>
<sequence length="51" mass="6255">MQQEAIRKRRPYKERQVHLMNVMVIPDLATDMLSTDMTEFYRRQSRLETLQ</sequence>
<dbReference type="AlphaFoldDB" id="A0A0T9PD31"/>
<dbReference type="Proteomes" id="UP000038204">
    <property type="component" value="Unassembled WGS sequence"/>
</dbReference>
<gene>
    <name evidence="1" type="ORF">ERS008667_00954</name>
</gene>
<accession>A0A0T9PD31</accession>
<name>A0A0T9PD31_9GAMM</name>
<dbReference type="EMBL" id="CQBK01000005">
    <property type="protein sequence ID" value="CNH56915.1"/>
    <property type="molecule type" value="Genomic_DNA"/>
</dbReference>